<comment type="similarity">
    <text evidence="1">Belongs to the eukaryotic-type primase small subunit family.</text>
</comment>
<dbReference type="GO" id="GO:0003682">
    <property type="term" value="F:chromatin binding"/>
    <property type="evidence" value="ECO:0007669"/>
    <property type="project" value="TreeGrafter"/>
</dbReference>
<name>A0A3S0ZNY9_ELYCH</name>
<comment type="catalytic activity">
    <reaction evidence="5">
        <text>ssDNA + n NTP = ssDNA/pppN(pN)n-1 hybrid + (n-1) diphosphate.</text>
        <dbReference type="EC" id="2.7.7.102"/>
    </reaction>
</comment>
<dbReference type="GO" id="GO:0005759">
    <property type="term" value="C:mitochondrial matrix"/>
    <property type="evidence" value="ECO:0007669"/>
    <property type="project" value="TreeGrafter"/>
</dbReference>
<proteinExistence type="inferred from homology"/>
<dbReference type="GO" id="GO:0003887">
    <property type="term" value="F:DNA-directed DNA polymerase activity"/>
    <property type="evidence" value="ECO:0007669"/>
    <property type="project" value="UniProtKB-KW"/>
</dbReference>
<sequence length="130" mass="15499">MELPVAKFYGRNRGLKRKNYSKLIAEQLRVPKPFNARILGPFMCWETFYRQKEAFDFADSKSEDLRVFAFESSTMGDAGSSSGQRRYLVTSLMQFWHHYRDLLTSQRHHYEVIREGHNCKLFFDLEFLTE</sequence>
<accession>A0A3S0ZNY9</accession>
<comment type="catalytic activity">
    <reaction evidence="7">
        <text>DNA(n) + a 2'-deoxyribonucleoside 5'-triphosphate = DNA(n+1) + diphosphate</text>
        <dbReference type="Rhea" id="RHEA:22508"/>
        <dbReference type="Rhea" id="RHEA-COMP:17339"/>
        <dbReference type="Rhea" id="RHEA-COMP:17340"/>
        <dbReference type="ChEBI" id="CHEBI:33019"/>
        <dbReference type="ChEBI" id="CHEBI:61560"/>
        <dbReference type="ChEBI" id="CHEBI:173112"/>
        <dbReference type="EC" id="2.7.7.7"/>
    </reaction>
    <physiologicalReaction direction="left-to-right" evidence="7">
        <dbReference type="Rhea" id="RHEA:22509"/>
    </physiologicalReaction>
</comment>
<feature type="non-terminal residue" evidence="8">
    <location>
        <position position="130"/>
    </location>
</feature>
<dbReference type="InterPro" id="IPR044917">
    <property type="entry name" value="PRIMPOL"/>
</dbReference>
<evidence type="ECO:0000256" key="2">
    <source>
        <dbReference type="ARBA" id="ARBA00012417"/>
    </source>
</evidence>
<dbReference type="GO" id="GO:0042276">
    <property type="term" value="P:error-prone translesion synthesis"/>
    <property type="evidence" value="ECO:0007669"/>
    <property type="project" value="InterPro"/>
</dbReference>
<dbReference type="GO" id="GO:0005634">
    <property type="term" value="C:nucleus"/>
    <property type="evidence" value="ECO:0007669"/>
    <property type="project" value="TreeGrafter"/>
</dbReference>
<dbReference type="Proteomes" id="UP000271974">
    <property type="component" value="Unassembled WGS sequence"/>
</dbReference>
<dbReference type="STRING" id="188477.A0A3S0ZNY9"/>
<evidence type="ECO:0000256" key="5">
    <source>
        <dbReference type="ARBA" id="ARBA00044677"/>
    </source>
</evidence>
<evidence type="ECO:0000256" key="3">
    <source>
        <dbReference type="ARBA" id="ARBA00022932"/>
    </source>
</evidence>
<dbReference type="AlphaFoldDB" id="A0A3S0ZNY9"/>
<evidence type="ECO:0000313" key="8">
    <source>
        <dbReference type="EMBL" id="RUS83503.1"/>
    </source>
</evidence>
<evidence type="ECO:0000256" key="7">
    <source>
        <dbReference type="ARBA" id="ARBA00047303"/>
    </source>
</evidence>
<evidence type="ECO:0000256" key="4">
    <source>
        <dbReference type="ARBA" id="ARBA00026139"/>
    </source>
</evidence>
<dbReference type="GO" id="GO:0006264">
    <property type="term" value="P:mitochondrial DNA replication"/>
    <property type="evidence" value="ECO:0007669"/>
    <property type="project" value="TreeGrafter"/>
</dbReference>
<evidence type="ECO:0000256" key="6">
    <source>
        <dbReference type="ARBA" id="ARBA00044768"/>
    </source>
</evidence>
<keyword evidence="3" id="KW-0548">Nucleotidyltransferase</keyword>
<dbReference type="GO" id="GO:0009411">
    <property type="term" value="P:response to UV"/>
    <property type="evidence" value="ECO:0007669"/>
    <property type="project" value="TreeGrafter"/>
</dbReference>
<reference evidence="8 9" key="1">
    <citation type="submission" date="2019-01" db="EMBL/GenBank/DDBJ databases">
        <title>A draft genome assembly of the solar-powered sea slug Elysia chlorotica.</title>
        <authorList>
            <person name="Cai H."/>
            <person name="Li Q."/>
            <person name="Fang X."/>
            <person name="Li J."/>
            <person name="Curtis N.E."/>
            <person name="Altenburger A."/>
            <person name="Shibata T."/>
            <person name="Feng M."/>
            <person name="Maeda T."/>
            <person name="Schwartz J.A."/>
            <person name="Shigenobu S."/>
            <person name="Lundholm N."/>
            <person name="Nishiyama T."/>
            <person name="Yang H."/>
            <person name="Hasebe M."/>
            <person name="Li S."/>
            <person name="Pierce S.K."/>
            <person name="Wang J."/>
        </authorList>
    </citation>
    <scope>NUCLEOTIDE SEQUENCE [LARGE SCALE GENOMIC DNA]</scope>
    <source>
        <strain evidence="8">EC2010</strain>
        <tissue evidence="8">Whole organism of an adult</tissue>
    </source>
</reference>
<keyword evidence="3" id="KW-0239">DNA-directed DNA polymerase</keyword>
<dbReference type="EC" id="2.7.7.7" evidence="2"/>
<protein>
    <recommendedName>
        <fullName evidence="4">DNA-directed primase/polymerase protein</fullName>
        <ecNumber evidence="6">2.7.7.102</ecNumber>
        <ecNumber evidence="2">2.7.7.7</ecNumber>
    </recommendedName>
</protein>
<keyword evidence="3" id="KW-0808">Transferase</keyword>
<dbReference type="OrthoDB" id="5988181at2759"/>
<dbReference type="EC" id="2.7.7.102" evidence="6"/>
<organism evidence="8 9">
    <name type="scientific">Elysia chlorotica</name>
    <name type="common">Eastern emerald elysia</name>
    <name type="synonym">Sea slug</name>
    <dbReference type="NCBI Taxonomy" id="188477"/>
    <lineage>
        <taxon>Eukaryota</taxon>
        <taxon>Metazoa</taxon>
        <taxon>Spiralia</taxon>
        <taxon>Lophotrochozoa</taxon>
        <taxon>Mollusca</taxon>
        <taxon>Gastropoda</taxon>
        <taxon>Heterobranchia</taxon>
        <taxon>Euthyneura</taxon>
        <taxon>Panpulmonata</taxon>
        <taxon>Sacoglossa</taxon>
        <taxon>Placobranchoidea</taxon>
        <taxon>Plakobranchidae</taxon>
        <taxon>Elysia</taxon>
    </lineage>
</organism>
<keyword evidence="9" id="KW-1185">Reference proteome</keyword>
<comment type="caution">
    <text evidence="8">The sequence shown here is derived from an EMBL/GenBank/DDBJ whole genome shotgun (WGS) entry which is preliminary data.</text>
</comment>
<dbReference type="PANTHER" id="PTHR31399">
    <property type="entry name" value="DNA-DIRECTED PRIMASE / POLYMERASE PROTEIN"/>
    <property type="match status" value="1"/>
</dbReference>
<dbReference type="GO" id="GO:0031297">
    <property type="term" value="P:replication fork processing"/>
    <property type="evidence" value="ECO:0007669"/>
    <property type="project" value="TreeGrafter"/>
</dbReference>
<dbReference type="PANTHER" id="PTHR31399:SF0">
    <property type="entry name" value="DNA-DIRECTED PRIMASE_POLYMERASE PROTEIN"/>
    <property type="match status" value="1"/>
</dbReference>
<evidence type="ECO:0000256" key="1">
    <source>
        <dbReference type="ARBA" id="ARBA00009762"/>
    </source>
</evidence>
<gene>
    <name evidence="8" type="ORF">EGW08_008753</name>
</gene>
<evidence type="ECO:0000313" key="9">
    <source>
        <dbReference type="Proteomes" id="UP000271974"/>
    </source>
</evidence>
<dbReference type="EMBL" id="RQTK01000241">
    <property type="protein sequence ID" value="RUS83503.1"/>
    <property type="molecule type" value="Genomic_DNA"/>
</dbReference>